<keyword evidence="1" id="KW-0732">Signal</keyword>
<dbReference type="AlphaFoldDB" id="A0A084W320"/>
<evidence type="ECO:0000313" key="2">
    <source>
        <dbReference type="EMBL" id="KFB44614.1"/>
    </source>
</evidence>
<dbReference type="VEuPathDB" id="VectorBase:ASIS016560"/>
<dbReference type="InterPro" id="IPR036610">
    <property type="entry name" value="PEBP-like_sf"/>
</dbReference>
<dbReference type="Proteomes" id="UP000030765">
    <property type="component" value="Unassembled WGS sequence"/>
</dbReference>
<dbReference type="EMBL" id="ATLV01019780">
    <property type="status" value="NOT_ANNOTATED_CDS"/>
    <property type="molecule type" value="Genomic_DNA"/>
</dbReference>
<gene>
    <name evidence="2" type="ORF">ZHAS_00012497</name>
</gene>
<proteinExistence type="predicted"/>
<reference evidence="2 4" key="1">
    <citation type="journal article" date="2014" name="BMC Genomics">
        <title>Genome sequence of Anopheles sinensis provides insight into genetics basis of mosquito competence for malaria parasites.</title>
        <authorList>
            <person name="Zhou D."/>
            <person name="Zhang D."/>
            <person name="Ding G."/>
            <person name="Shi L."/>
            <person name="Hou Q."/>
            <person name="Ye Y."/>
            <person name="Xu Y."/>
            <person name="Zhou H."/>
            <person name="Xiong C."/>
            <person name="Li S."/>
            <person name="Yu J."/>
            <person name="Hong S."/>
            <person name="Yu X."/>
            <person name="Zou P."/>
            <person name="Chen C."/>
            <person name="Chang X."/>
            <person name="Wang W."/>
            <person name="Lv Y."/>
            <person name="Sun Y."/>
            <person name="Ma L."/>
            <person name="Shen B."/>
            <person name="Zhu C."/>
        </authorList>
    </citation>
    <scope>NUCLEOTIDE SEQUENCE [LARGE SCALE GENOMIC DNA]</scope>
</reference>
<evidence type="ECO:0000313" key="3">
    <source>
        <dbReference type="EnsemblMetazoa" id="ASIC012497-PA"/>
    </source>
</evidence>
<reference evidence="3" key="2">
    <citation type="submission" date="2020-05" db="UniProtKB">
        <authorList>
            <consortium name="EnsemblMetazoa"/>
        </authorList>
    </citation>
    <scope>IDENTIFICATION</scope>
</reference>
<dbReference type="Gene3D" id="3.90.280.10">
    <property type="entry name" value="PEBP-like"/>
    <property type="match status" value="1"/>
</dbReference>
<dbReference type="EnsemblMetazoa" id="ASIC012497-RA">
    <property type="protein sequence ID" value="ASIC012497-PA"/>
    <property type="gene ID" value="ASIC012497"/>
</dbReference>
<dbReference type="OMA" id="PTAQAIC"/>
<organism evidence="2">
    <name type="scientific">Anopheles sinensis</name>
    <name type="common">Mosquito</name>
    <dbReference type="NCBI Taxonomy" id="74873"/>
    <lineage>
        <taxon>Eukaryota</taxon>
        <taxon>Metazoa</taxon>
        <taxon>Ecdysozoa</taxon>
        <taxon>Arthropoda</taxon>
        <taxon>Hexapoda</taxon>
        <taxon>Insecta</taxon>
        <taxon>Pterygota</taxon>
        <taxon>Neoptera</taxon>
        <taxon>Endopterygota</taxon>
        <taxon>Diptera</taxon>
        <taxon>Nematocera</taxon>
        <taxon>Culicoidea</taxon>
        <taxon>Culicidae</taxon>
        <taxon>Anophelinae</taxon>
        <taxon>Anopheles</taxon>
    </lineage>
</organism>
<evidence type="ECO:0000313" key="4">
    <source>
        <dbReference type="Proteomes" id="UP000030765"/>
    </source>
</evidence>
<accession>A0A084W320</accession>
<feature type="signal peptide" evidence="1">
    <location>
        <begin position="1"/>
        <end position="25"/>
    </location>
</feature>
<evidence type="ECO:0000256" key="1">
    <source>
        <dbReference type="SAM" id="SignalP"/>
    </source>
</evidence>
<protein>
    <submittedName>
        <fullName evidence="2 3">Uncharacterized protein</fullName>
    </submittedName>
</protein>
<dbReference type="OrthoDB" id="2153661at2759"/>
<feature type="chain" id="PRO_5001784411" evidence="1">
    <location>
        <begin position="26"/>
        <end position="134"/>
    </location>
</feature>
<dbReference type="VEuPathDB" id="VectorBase:ASIC012497"/>
<sequence>MARPVYLALLVTLLTFGDNSPTVGATCTTSIEAERIAACAFNPLLALAERSGWVLSRENCGEIVGPEAFEVPPVLYYEYAEPDHLYTVVFVAEPGLSGAADGRKFFLQWLVVNVPVSKAGECSGNALRTICVIV</sequence>
<dbReference type="EMBL" id="KE525279">
    <property type="protein sequence ID" value="KFB44614.1"/>
    <property type="molecule type" value="Genomic_DNA"/>
</dbReference>
<name>A0A084W320_ANOSI</name>
<dbReference type="SUPFAM" id="SSF49777">
    <property type="entry name" value="PEBP-like"/>
    <property type="match status" value="1"/>
</dbReference>
<keyword evidence="4" id="KW-1185">Reference proteome</keyword>